<evidence type="ECO:0000256" key="2">
    <source>
        <dbReference type="SAM" id="Phobius"/>
    </source>
</evidence>
<evidence type="ECO:0000256" key="1">
    <source>
        <dbReference type="SAM" id="MobiDB-lite"/>
    </source>
</evidence>
<keyword evidence="2" id="KW-0472">Membrane</keyword>
<keyword evidence="3" id="KW-1185">Reference proteome</keyword>
<feature type="region of interest" description="Disordered" evidence="1">
    <location>
        <begin position="93"/>
        <end position="116"/>
    </location>
</feature>
<reference evidence="4" key="1">
    <citation type="submission" date="2025-08" db="UniProtKB">
        <authorList>
            <consortium name="RefSeq"/>
        </authorList>
    </citation>
    <scope>IDENTIFICATION</scope>
    <source>
        <strain evidence="4">11010-0011.00</strain>
        <tissue evidence="4">Whole body</tissue>
    </source>
</reference>
<organism evidence="3 4">
    <name type="scientific">Drosophila lebanonensis</name>
    <name type="common">Fruit fly</name>
    <name type="synonym">Scaptodrosophila lebanonensis</name>
    <dbReference type="NCBI Taxonomy" id="7225"/>
    <lineage>
        <taxon>Eukaryota</taxon>
        <taxon>Metazoa</taxon>
        <taxon>Ecdysozoa</taxon>
        <taxon>Arthropoda</taxon>
        <taxon>Hexapoda</taxon>
        <taxon>Insecta</taxon>
        <taxon>Pterygota</taxon>
        <taxon>Neoptera</taxon>
        <taxon>Endopterygota</taxon>
        <taxon>Diptera</taxon>
        <taxon>Brachycera</taxon>
        <taxon>Muscomorpha</taxon>
        <taxon>Ephydroidea</taxon>
        <taxon>Drosophilidae</taxon>
        <taxon>Scaptodrosophila</taxon>
    </lineage>
</organism>
<evidence type="ECO:0000313" key="4">
    <source>
        <dbReference type="RefSeq" id="XP_030382033.1"/>
    </source>
</evidence>
<dbReference type="RefSeq" id="XP_030382033.1">
    <property type="nucleotide sequence ID" value="XM_030526173.1"/>
</dbReference>
<feature type="region of interest" description="Disordered" evidence="1">
    <location>
        <begin position="136"/>
        <end position="160"/>
    </location>
</feature>
<dbReference type="PANTHER" id="PTHR31389">
    <property type="entry name" value="LD39211P"/>
    <property type="match status" value="1"/>
</dbReference>
<dbReference type="Proteomes" id="UP000504634">
    <property type="component" value="Unplaced"/>
</dbReference>
<protein>
    <submittedName>
        <fullName evidence="4">Uncharacterized protein LOC115629658</fullName>
    </submittedName>
</protein>
<dbReference type="GeneID" id="115629658"/>
<keyword evidence="2" id="KW-0812">Transmembrane</keyword>
<feature type="transmembrane region" description="Helical" evidence="2">
    <location>
        <begin position="7"/>
        <end position="26"/>
    </location>
</feature>
<sequence>MRTKHLILILIGVILATIIFIIFGPAGEPNDSFKNIVVQTHQQLKEFQENLRVGLERKKLELEPKYLALLGFTSPLSTKDTEQYHKYHVEPAPKQQLQQQHQRDKQTSQKQQLTETPGSAIKAELELIELRQLHGAHDSKGSAAPESDLQQKSQRKRITTPYNGTKANFTIVTYVLEGQAPSVILLAQNIAAKLPNEYLLIYDLGVSEEQLRALSAYCNSSRCAVVTYDLSEFPSFVTDQRTHAYRPIVIKDALMRAKSILFAENYMRIRGSQHEVQNLQSRVMVSGVLGWNTPMAVSSRTHPKMFDYFESDADDFIFLRMVDLDVVFFADSLFVTEKIMLPWLKCSLTLECIDPIGAQSNGCKFNKKPLYRYSGCHGYDASAFNIVLGLTWHLDDSKYSLPSDAPSANMFYKESLEQATKILESRRRNSSEISDHPFTEE</sequence>
<proteinExistence type="predicted"/>
<evidence type="ECO:0000313" key="3">
    <source>
        <dbReference type="Proteomes" id="UP000504634"/>
    </source>
</evidence>
<accession>A0A6J2U3J2</accession>
<gene>
    <name evidence="4" type="primary">LOC115629658</name>
</gene>
<keyword evidence="2" id="KW-1133">Transmembrane helix</keyword>
<dbReference type="OrthoDB" id="6414280at2759"/>
<dbReference type="PANTHER" id="PTHR31389:SF4">
    <property type="entry name" value="LD39211P"/>
    <property type="match status" value="1"/>
</dbReference>
<dbReference type="AlphaFoldDB" id="A0A6J2U3J2"/>
<name>A0A6J2U3J2_DROLE</name>